<accession>O08035</accession>
<evidence type="ECO:0000259" key="4">
    <source>
        <dbReference type="Pfam" id="PF01420"/>
    </source>
</evidence>
<dbReference type="Pfam" id="PF01420">
    <property type="entry name" value="Methylase_S"/>
    <property type="match status" value="2"/>
</dbReference>
<reference evidence="6" key="4">
    <citation type="submission" date="1995-12" db="EMBL/GenBank/DDBJ databases">
        <authorList>
            <person name="Dempsey R.M."/>
        </authorList>
    </citation>
    <scope>NUCLEOTIDE SEQUENCE</scope>
    <source>
        <strain evidence="6">PS42D</strain>
    </source>
</reference>
<dbReference type="EMBL" id="X94423">
    <property type="protein sequence ID" value="CAA64184.1"/>
    <property type="molecule type" value="Genomic_DNA"/>
</dbReference>
<evidence type="ECO:0000256" key="3">
    <source>
        <dbReference type="ARBA" id="ARBA00023125"/>
    </source>
</evidence>
<dbReference type="EMBL" id="U01872">
    <property type="protein sequence ID" value="AAA91614.1"/>
    <property type="molecule type" value="Genomic_RNA"/>
</dbReference>
<protein>
    <recommendedName>
        <fullName evidence="4">Type I restriction modification DNA specificity domain-containing protein</fullName>
    </recommendedName>
</protein>
<dbReference type="SUPFAM" id="SSF116734">
    <property type="entry name" value="DNA methylase specificity domain"/>
    <property type="match status" value="2"/>
</dbReference>
<keyword evidence="3" id="KW-0238">DNA-binding</keyword>
<evidence type="ECO:0000256" key="2">
    <source>
        <dbReference type="ARBA" id="ARBA00022747"/>
    </source>
</evidence>
<dbReference type="GO" id="GO:0003677">
    <property type="term" value="F:DNA binding"/>
    <property type="evidence" value="ECO:0007669"/>
    <property type="project" value="UniProtKB-KW"/>
</dbReference>
<sequence length="337" mass="39890">MMKLSAREWKDFSLEELFTVRGTKTTPLIILRKNNKKREKQLPYVTTKSTYNGIDDFFSGFTEEGNVITIDSATDGYVFYQLNNFSASDHVEKLIPKFKLNKYIALFLVNCIKKATKCKYGYGYKFSQTRIKRQKIMLPASNNQPDFQFMERYIKEKHFNLKSRIKEKQNHEINDWRELDDVEWTPFSTSEVFNNIQRGKRLTKSNQIKGLTPYISSSGINNGLDNFISNNEKIREFDNCLTIANSGSVGSAFYHTYRFIASDHVTHLKNNNLNKFSYLFIANMLRRLEGKYSFNRGINDFRIKRERILLPTKNNRPEYEFMEQYMKRKENEILDRL</sequence>
<dbReference type="REBASE" id="5231">
    <property type="entry name" value="S.Sau42I"/>
</dbReference>
<accession>Q38085</accession>
<feature type="domain" description="Type I restriction modification DNA specificity" evidence="4">
    <location>
        <begin position="8"/>
        <end position="163"/>
    </location>
</feature>
<organism evidence="5">
    <name type="scientific">Staphylococcus phage phi-42</name>
    <dbReference type="NCBI Taxonomy" id="12412"/>
    <lineage>
        <taxon>Viruses</taxon>
    </lineage>
</organism>
<reference evidence="5" key="3">
    <citation type="journal article" date="1995" name="Mol. Microbiol.">
        <title>Novel organization of the site-specific integration and excision recombination functions of the Staphylococcus aureus serotype F virulence-converting phages phi 13 and phi 42.</title>
        <authorList>
            <person name="Carroll D."/>
            <person name="Kehoe M.A."/>
            <person name="Cavanagh D."/>
            <person name="Coleman D.C."/>
        </authorList>
    </citation>
    <scope>NUCLEOTIDE SEQUENCE</scope>
</reference>
<comment type="similarity">
    <text evidence="1">Belongs to the type-I restriction system S methylase family.</text>
</comment>
<keyword evidence="2" id="KW-0680">Restriction system</keyword>
<evidence type="ECO:0000313" key="6">
    <source>
        <dbReference type="EMBL" id="CAA64184.1"/>
    </source>
</evidence>
<feature type="domain" description="Type I restriction modification DNA specificity" evidence="4">
    <location>
        <begin position="182"/>
        <end position="333"/>
    </location>
</feature>
<dbReference type="PIR" id="S77630">
    <property type="entry name" value="S77630"/>
</dbReference>
<reference evidence="5" key="2">
    <citation type="journal article" date="1993" name="FEMS Microbiol. Lett.">
        <title>Serotype F double- and triple-converting phage insertionally inactivate the Staphylococcus aureus beta-toxin determinant by a common molecular mechanism.</title>
        <authorList>
            <person name="Carroll J.D."/>
            <person name="Cafferkey M.T."/>
            <person name="Coleman D.C."/>
        </authorList>
    </citation>
    <scope>NUCLEOTIDE SEQUENCE</scope>
</reference>
<reference evidence="5" key="1">
    <citation type="journal article" date="1989" name="J. Gen. Microbiol.">
        <title>Staphylococcus aureus bacteriophages mediating the simultaneous lysogenic conversion of beta-lysin, staphylokinase and enterotoxin A: molecular mechanism of triple conversion.</title>
        <authorList>
            <person name="Coleman D.C."/>
            <person name="Sullivan D.J."/>
            <person name="Russell R.J."/>
            <person name="Arbuthnott J.P."/>
            <person name="Carey B.F."/>
            <person name="Pomeroy H.M."/>
        </authorList>
    </citation>
    <scope>NUCLEOTIDE SEQUENCE</scope>
</reference>
<dbReference type="GO" id="GO:0009307">
    <property type="term" value="P:DNA restriction-modification system"/>
    <property type="evidence" value="ECO:0007669"/>
    <property type="project" value="UniProtKB-KW"/>
</dbReference>
<name>Q38085_9VIRU</name>
<evidence type="ECO:0000256" key="1">
    <source>
        <dbReference type="ARBA" id="ARBA00010923"/>
    </source>
</evidence>
<dbReference type="InterPro" id="IPR044946">
    <property type="entry name" value="Restrct_endonuc_typeI_TRD_sf"/>
</dbReference>
<dbReference type="InterPro" id="IPR000055">
    <property type="entry name" value="Restrct_endonuc_typeI_TRD"/>
</dbReference>
<proteinExistence type="inferred from homology"/>
<evidence type="ECO:0000313" key="5">
    <source>
        <dbReference type="EMBL" id="AAA91614.1"/>
    </source>
</evidence>
<reference evidence="6" key="5">
    <citation type="journal article" date="2005" name="Microbiology (Mosc.)">
        <title>Sau42I, a BcgI-like restriction-modification system encoded by theStaphylococcus aureus quadruple-converting phage pi42.</title>
        <authorList>
            <person name="Dempsey R."/>
            <person name="Carroll D."/>
            <person name="Kong H."/>
            <person name="Higgins L."/>
            <person name="Keane C.T."/>
            <person name="Coleman D.C."/>
        </authorList>
    </citation>
    <scope>NUCLEOTIDE SEQUENCE</scope>
    <source>
        <strain evidence="6">PS42D</strain>
    </source>
</reference>
<dbReference type="Gene3D" id="3.90.220.20">
    <property type="entry name" value="DNA methylase specificity domains"/>
    <property type="match status" value="2"/>
</dbReference>